<keyword evidence="2" id="KW-1185">Reference proteome</keyword>
<comment type="caution">
    <text evidence="1">The sequence shown here is derived from an EMBL/GenBank/DDBJ whole genome shotgun (WGS) entry which is preliminary data.</text>
</comment>
<gene>
    <name evidence="1" type="ORF">PSON_ATCC_30995.1.T0210395</name>
</gene>
<protein>
    <submittedName>
        <fullName evidence="1">Uncharacterized protein</fullName>
    </submittedName>
</protein>
<dbReference type="EMBL" id="CAJJDN010000021">
    <property type="protein sequence ID" value="CAD8066557.1"/>
    <property type="molecule type" value="Genomic_DNA"/>
</dbReference>
<dbReference type="InterPro" id="IPR012479">
    <property type="entry name" value="SAP30BP"/>
</dbReference>
<evidence type="ECO:0000313" key="1">
    <source>
        <dbReference type="EMBL" id="CAD8066557.1"/>
    </source>
</evidence>
<dbReference type="OrthoDB" id="1714508at2759"/>
<reference evidence="1" key="1">
    <citation type="submission" date="2021-01" db="EMBL/GenBank/DDBJ databases">
        <authorList>
            <consortium name="Genoscope - CEA"/>
            <person name="William W."/>
        </authorList>
    </citation>
    <scope>NUCLEOTIDE SEQUENCE</scope>
</reference>
<sequence>MEQLYHRDPTFQEQEKKREQLLNKLPQPNLSANLDELINNSIQLSLKGTSDFFISKKLKSAREKPDSEELMQKLLKKFEIEEYGTNFTKDVYDPKKIGDDSVVDDKKVLRPTVPNSFTHSNR</sequence>
<evidence type="ECO:0000313" key="2">
    <source>
        <dbReference type="Proteomes" id="UP000692954"/>
    </source>
</evidence>
<name>A0A8S1LFU2_9CILI</name>
<organism evidence="1 2">
    <name type="scientific">Paramecium sonneborni</name>
    <dbReference type="NCBI Taxonomy" id="65129"/>
    <lineage>
        <taxon>Eukaryota</taxon>
        <taxon>Sar</taxon>
        <taxon>Alveolata</taxon>
        <taxon>Ciliophora</taxon>
        <taxon>Intramacronucleata</taxon>
        <taxon>Oligohymenophorea</taxon>
        <taxon>Peniculida</taxon>
        <taxon>Parameciidae</taxon>
        <taxon>Paramecium</taxon>
    </lineage>
</organism>
<accession>A0A8S1LFU2</accession>
<dbReference type="Pfam" id="PF07818">
    <property type="entry name" value="HCNGP"/>
    <property type="match status" value="1"/>
</dbReference>
<dbReference type="Proteomes" id="UP000692954">
    <property type="component" value="Unassembled WGS sequence"/>
</dbReference>
<dbReference type="GO" id="GO:0006355">
    <property type="term" value="P:regulation of DNA-templated transcription"/>
    <property type="evidence" value="ECO:0007669"/>
    <property type="project" value="InterPro"/>
</dbReference>
<dbReference type="AlphaFoldDB" id="A0A8S1LFU2"/>
<proteinExistence type="predicted"/>